<evidence type="ECO:0000313" key="1">
    <source>
        <dbReference type="EMBL" id="MQM08961.1"/>
    </source>
</evidence>
<dbReference type="AlphaFoldDB" id="A0A843WUP9"/>
<gene>
    <name evidence="1" type="ORF">Taro_041823</name>
</gene>
<reference evidence="1" key="1">
    <citation type="submission" date="2017-07" db="EMBL/GenBank/DDBJ databases">
        <title>Taro Niue Genome Assembly and Annotation.</title>
        <authorList>
            <person name="Atibalentja N."/>
            <person name="Keating K."/>
            <person name="Fields C.J."/>
        </authorList>
    </citation>
    <scope>NUCLEOTIDE SEQUENCE</scope>
    <source>
        <strain evidence="1">Niue_2</strain>
        <tissue evidence="1">Leaf</tissue>
    </source>
</reference>
<dbReference type="Proteomes" id="UP000652761">
    <property type="component" value="Unassembled WGS sequence"/>
</dbReference>
<sequence>MKLLAGLAGVEPMLGHEGVVAGLCWCRWLFAGFCRAAVRRRLLTVGSCRKHSGQEKHMEGKKRRGERCGLMKKTRKEDTGGRRNHCGCSGKGGLTGGGGGDPESDWTAVGPAFLPEIRSQYQVYEDVFFKKIKDELLIVREQPTLACGVAIAASLLLMRGPRRFLFRQTFGRFQDKEVASMLALVKQQKSELEKEIVEISEQGIRV</sequence>
<dbReference type="InterPro" id="IPR053284">
    <property type="entry name" value="RGS1-HXK1_interactor"/>
</dbReference>
<dbReference type="PANTHER" id="PTHR34554:SF2">
    <property type="entry name" value="RGS1-HXK1-INTERACTING PROTEIN 1"/>
    <property type="match status" value="1"/>
</dbReference>
<dbReference type="EMBL" id="NMUH01004252">
    <property type="protein sequence ID" value="MQM08961.1"/>
    <property type="molecule type" value="Genomic_DNA"/>
</dbReference>
<dbReference type="PANTHER" id="PTHR34554">
    <property type="entry name" value="RGS1-HXK1-INTERACTING PROTEIN 1"/>
    <property type="match status" value="1"/>
</dbReference>
<proteinExistence type="predicted"/>
<name>A0A843WUP9_COLES</name>
<protein>
    <submittedName>
        <fullName evidence="1">Uncharacterized protein</fullName>
    </submittedName>
</protein>
<organism evidence="1 2">
    <name type="scientific">Colocasia esculenta</name>
    <name type="common">Wild taro</name>
    <name type="synonym">Arum esculentum</name>
    <dbReference type="NCBI Taxonomy" id="4460"/>
    <lineage>
        <taxon>Eukaryota</taxon>
        <taxon>Viridiplantae</taxon>
        <taxon>Streptophyta</taxon>
        <taxon>Embryophyta</taxon>
        <taxon>Tracheophyta</taxon>
        <taxon>Spermatophyta</taxon>
        <taxon>Magnoliopsida</taxon>
        <taxon>Liliopsida</taxon>
        <taxon>Araceae</taxon>
        <taxon>Aroideae</taxon>
        <taxon>Colocasieae</taxon>
        <taxon>Colocasia</taxon>
    </lineage>
</organism>
<evidence type="ECO:0000313" key="2">
    <source>
        <dbReference type="Proteomes" id="UP000652761"/>
    </source>
</evidence>
<dbReference type="OrthoDB" id="1914410at2759"/>
<keyword evidence="2" id="KW-1185">Reference proteome</keyword>
<comment type="caution">
    <text evidence="1">The sequence shown here is derived from an EMBL/GenBank/DDBJ whole genome shotgun (WGS) entry which is preliminary data.</text>
</comment>
<accession>A0A843WUP9</accession>